<evidence type="ECO:0000313" key="8">
    <source>
        <dbReference type="EMBL" id="GMI07083.1"/>
    </source>
</evidence>
<keyword evidence="5" id="KW-0175">Coiled coil</keyword>
<evidence type="ECO:0000313" key="9">
    <source>
        <dbReference type="Proteomes" id="UP001165082"/>
    </source>
</evidence>
<comment type="caution">
    <text evidence="8">The sequence shown here is derived from an EMBL/GenBank/DDBJ whole genome shotgun (WGS) entry which is preliminary data.</text>
</comment>
<feature type="compositionally biased region" description="Acidic residues" evidence="6">
    <location>
        <begin position="476"/>
        <end position="488"/>
    </location>
</feature>
<feature type="region of interest" description="Disordered" evidence="6">
    <location>
        <begin position="476"/>
        <end position="516"/>
    </location>
</feature>
<proteinExistence type="inferred from homology"/>
<dbReference type="InterPro" id="IPR027640">
    <property type="entry name" value="Kinesin-like_fam"/>
</dbReference>
<dbReference type="SMART" id="SM00129">
    <property type="entry name" value="KISc"/>
    <property type="match status" value="1"/>
</dbReference>
<keyword evidence="9" id="KW-1185">Reference proteome</keyword>
<evidence type="ECO:0000256" key="2">
    <source>
        <dbReference type="ARBA" id="ARBA00022840"/>
    </source>
</evidence>
<dbReference type="EMBL" id="BRXZ01000192">
    <property type="protein sequence ID" value="GMI07083.1"/>
    <property type="molecule type" value="Genomic_DNA"/>
</dbReference>
<dbReference type="PANTHER" id="PTHR47968">
    <property type="entry name" value="CENTROMERE PROTEIN E"/>
    <property type="match status" value="1"/>
</dbReference>
<feature type="compositionally biased region" description="Acidic residues" evidence="6">
    <location>
        <begin position="138"/>
        <end position="147"/>
    </location>
</feature>
<evidence type="ECO:0000259" key="7">
    <source>
        <dbReference type="PROSITE" id="PS50067"/>
    </source>
</evidence>
<evidence type="ECO:0000256" key="3">
    <source>
        <dbReference type="PROSITE-ProRule" id="PRU00283"/>
    </source>
</evidence>
<dbReference type="Pfam" id="PF00225">
    <property type="entry name" value="Kinesin"/>
    <property type="match status" value="1"/>
</dbReference>
<keyword evidence="1 3" id="KW-0547">Nucleotide-binding</keyword>
<dbReference type="GO" id="GO:0005524">
    <property type="term" value="F:ATP binding"/>
    <property type="evidence" value="ECO:0007669"/>
    <property type="project" value="UniProtKB-UniRule"/>
</dbReference>
<dbReference type="PANTHER" id="PTHR47968:SF17">
    <property type="entry name" value="KINESIN-LIKE PROTEIN"/>
    <property type="match status" value="1"/>
</dbReference>
<sequence>MDSSANSDGGSGTESMAQSETIRVCCRFRPLPLHAVSSQKPFLSHPSHQTVRLDPPDYASDDMILEAGGMLNDSYQFVFDEVFPVSASTVDVYSFLGKDVVSGVLNGYNSCLFVYGQTGSGKTHTMMGSGGIVASEDTSSEDNDDYSEGVAGPRDKDKYGLTPLIISDIFEGFSRASEDVTFNVKVSFVEVYLERVKDLLSPQFHGAGAPKPSVVNTEGGGGAINPNNLQLRTHPTTGAVYIQGVSEFYVADESDVFYHLQRGNGVRAVGETKMNRDSSRSHSVFIIKVERRQGENVKTGQLYLVDLAGSESVGKTGADGLRLKEAQLINKSLSALGNVINALSEGKKHVPYRDSKLTRMLEDCLGGNAKTTLVCMCSSELRNAVESVSTLRFGTRAKRVVNKAKVNVEKGVEEYKGELVKANKREKELMKFVKALCKELMALRNVVEVAFENGAIGEELSFEGPLWKSVEMILDDEEGGGEGDDDGLVEGQTRGGETTEEVGEAGALQHDDDGQQPVINSAEEDLVMIQRLQSALETTVEELQIRSEELSEARYDVKELAIALEEQRSEVKRMEDVTDGVKGELEDVRMKYDDCERQRRETEYREKEANLFVGQLREEFKRLREGIRGEGGGEFESMMNEAGLGDDEQDEIFNTSMESISGGGGGGGGGGGSSGSDNEAAIPPPPPLPVDSPPGTPPPPPPLVKKHDAELEDAKRSIEALAIASAAAHEASKRERELVGDLSEMTRKFIDLKMQLEESKGDIELLSGSGGKGELAKEAVRLRKTLDRKSRDVQAAMLKGQEIHMLNNTLQSKLANREQHVEYLEASLKDLQDAHRVFIKESRGTNLKLGEENKRLRRALEQMEGGFKGVGSPNKVVMPIRGGGGKARKGSSNAGSSRSDRKGRRTASKGGDEEASAKGVDWSPMKEGATLVMSGELVKEKTEAYFGASDSSSGTEEDDDDAVRRNTGG</sequence>
<dbReference type="Proteomes" id="UP001165082">
    <property type="component" value="Unassembled WGS sequence"/>
</dbReference>
<evidence type="ECO:0000256" key="1">
    <source>
        <dbReference type="ARBA" id="ARBA00022741"/>
    </source>
</evidence>
<dbReference type="InterPro" id="IPR027417">
    <property type="entry name" value="P-loop_NTPase"/>
</dbReference>
<dbReference type="GO" id="GO:0003777">
    <property type="term" value="F:microtubule motor activity"/>
    <property type="evidence" value="ECO:0007669"/>
    <property type="project" value="InterPro"/>
</dbReference>
<feature type="compositionally biased region" description="Gly residues" evidence="6">
    <location>
        <begin position="661"/>
        <end position="674"/>
    </location>
</feature>
<organism evidence="8 9">
    <name type="scientific">Triparma retinervis</name>
    <dbReference type="NCBI Taxonomy" id="2557542"/>
    <lineage>
        <taxon>Eukaryota</taxon>
        <taxon>Sar</taxon>
        <taxon>Stramenopiles</taxon>
        <taxon>Ochrophyta</taxon>
        <taxon>Bolidophyceae</taxon>
        <taxon>Parmales</taxon>
        <taxon>Triparmaceae</taxon>
        <taxon>Triparma</taxon>
    </lineage>
</organism>
<dbReference type="Gene3D" id="3.40.850.10">
    <property type="entry name" value="Kinesin motor domain"/>
    <property type="match status" value="1"/>
</dbReference>
<keyword evidence="3 4" id="KW-0505">Motor protein</keyword>
<dbReference type="PRINTS" id="PR00380">
    <property type="entry name" value="KINESINHEAVY"/>
</dbReference>
<dbReference type="SUPFAM" id="SSF52540">
    <property type="entry name" value="P-loop containing nucleoside triphosphate hydrolases"/>
    <property type="match status" value="1"/>
</dbReference>
<feature type="region of interest" description="Disordered" evidence="6">
    <location>
        <begin position="656"/>
        <end position="712"/>
    </location>
</feature>
<feature type="binding site" evidence="3">
    <location>
        <begin position="116"/>
        <end position="123"/>
    </location>
    <ligand>
        <name>ATP</name>
        <dbReference type="ChEBI" id="CHEBI:30616"/>
    </ligand>
</feature>
<feature type="domain" description="Kinesin motor" evidence="7">
    <location>
        <begin position="21"/>
        <end position="400"/>
    </location>
</feature>
<dbReference type="GO" id="GO:0007018">
    <property type="term" value="P:microtubule-based movement"/>
    <property type="evidence" value="ECO:0007669"/>
    <property type="project" value="InterPro"/>
</dbReference>
<evidence type="ECO:0000256" key="6">
    <source>
        <dbReference type="SAM" id="MobiDB-lite"/>
    </source>
</evidence>
<dbReference type="GO" id="GO:0005874">
    <property type="term" value="C:microtubule"/>
    <property type="evidence" value="ECO:0007669"/>
    <property type="project" value="UniProtKB-KW"/>
</dbReference>
<dbReference type="InterPro" id="IPR019821">
    <property type="entry name" value="Kinesin_motor_CS"/>
</dbReference>
<feature type="coiled-coil region" evidence="5">
    <location>
        <begin position="533"/>
        <end position="605"/>
    </location>
</feature>
<evidence type="ECO:0000256" key="5">
    <source>
        <dbReference type="SAM" id="Coils"/>
    </source>
</evidence>
<dbReference type="InterPro" id="IPR001752">
    <property type="entry name" value="Kinesin_motor_dom"/>
</dbReference>
<dbReference type="PROSITE" id="PS00411">
    <property type="entry name" value="KINESIN_MOTOR_1"/>
    <property type="match status" value="1"/>
</dbReference>
<dbReference type="PROSITE" id="PS50067">
    <property type="entry name" value="KINESIN_MOTOR_2"/>
    <property type="match status" value="1"/>
</dbReference>
<dbReference type="AlphaFoldDB" id="A0A9W7CE82"/>
<dbReference type="GO" id="GO:0008017">
    <property type="term" value="F:microtubule binding"/>
    <property type="evidence" value="ECO:0007669"/>
    <property type="project" value="InterPro"/>
</dbReference>
<protein>
    <recommendedName>
        <fullName evidence="4">Kinesin-like protein</fullName>
    </recommendedName>
</protein>
<keyword evidence="2 3" id="KW-0067">ATP-binding</keyword>
<dbReference type="InterPro" id="IPR036961">
    <property type="entry name" value="Kinesin_motor_dom_sf"/>
</dbReference>
<evidence type="ECO:0000256" key="4">
    <source>
        <dbReference type="RuleBase" id="RU000394"/>
    </source>
</evidence>
<feature type="region of interest" description="Disordered" evidence="6">
    <location>
        <begin position="134"/>
        <end position="154"/>
    </location>
</feature>
<gene>
    <name evidence="8" type="ORF">TrRE_jg8143</name>
</gene>
<feature type="region of interest" description="Disordered" evidence="6">
    <location>
        <begin position="866"/>
        <end position="927"/>
    </location>
</feature>
<keyword evidence="4" id="KW-0493">Microtubule</keyword>
<feature type="region of interest" description="Disordered" evidence="6">
    <location>
        <begin position="943"/>
        <end position="969"/>
    </location>
</feature>
<accession>A0A9W7CE82</accession>
<feature type="compositionally biased region" description="Pro residues" evidence="6">
    <location>
        <begin position="682"/>
        <end position="703"/>
    </location>
</feature>
<name>A0A9W7CE82_9STRA</name>
<reference evidence="8" key="1">
    <citation type="submission" date="2022-07" db="EMBL/GenBank/DDBJ databases">
        <title>Genome analysis of Parmales, a sister group of diatoms, reveals the evolutionary specialization of diatoms from phago-mixotrophs to photoautotrophs.</title>
        <authorList>
            <person name="Ban H."/>
            <person name="Sato S."/>
            <person name="Yoshikawa S."/>
            <person name="Kazumasa Y."/>
            <person name="Nakamura Y."/>
            <person name="Ichinomiya M."/>
            <person name="Saitoh K."/>
            <person name="Sato N."/>
            <person name="Blanc-Mathieu R."/>
            <person name="Endo H."/>
            <person name="Kuwata A."/>
            <person name="Ogata H."/>
        </authorList>
    </citation>
    <scope>NUCLEOTIDE SEQUENCE</scope>
</reference>
<comment type="similarity">
    <text evidence="3 4">Belongs to the TRAFAC class myosin-kinesin ATPase superfamily. Kinesin family.</text>
</comment>
<dbReference type="OrthoDB" id="3176171at2759"/>